<sequence>MGESLSGVRRMPFDSMLSPLAAVRAAAGLVLPAEALTSVAGLLDSQLASKARVRVVLHSSQKGRFMEKTQKGW</sequence>
<accession>A0ABP7QMR4</accession>
<proteinExistence type="predicted"/>
<name>A0ABP7QMR4_9BACT</name>
<protein>
    <submittedName>
        <fullName evidence="1">Uncharacterized protein</fullName>
    </submittedName>
</protein>
<organism evidence="1 2">
    <name type="scientific">Hymenobacter antarcticus</name>
    <dbReference type="NCBI Taxonomy" id="486270"/>
    <lineage>
        <taxon>Bacteria</taxon>
        <taxon>Pseudomonadati</taxon>
        <taxon>Bacteroidota</taxon>
        <taxon>Cytophagia</taxon>
        <taxon>Cytophagales</taxon>
        <taxon>Hymenobacteraceae</taxon>
        <taxon>Hymenobacter</taxon>
    </lineage>
</organism>
<dbReference type="EMBL" id="BAABDI010000025">
    <property type="protein sequence ID" value="GAA3984407.1"/>
    <property type="molecule type" value="Genomic_DNA"/>
</dbReference>
<dbReference type="Proteomes" id="UP001501556">
    <property type="component" value="Unassembled WGS sequence"/>
</dbReference>
<keyword evidence="2" id="KW-1185">Reference proteome</keyword>
<gene>
    <name evidence="1" type="ORF">GCM10022407_31830</name>
</gene>
<evidence type="ECO:0000313" key="1">
    <source>
        <dbReference type="EMBL" id="GAA3984407.1"/>
    </source>
</evidence>
<reference evidence="2" key="1">
    <citation type="journal article" date="2019" name="Int. J. Syst. Evol. Microbiol.">
        <title>The Global Catalogue of Microorganisms (GCM) 10K type strain sequencing project: providing services to taxonomists for standard genome sequencing and annotation.</title>
        <authorList>
            <consortium name="The Broad Institute Genomics Platform"/>
            <consortium name="The Broad Institute Genome Sequencing Center for Infectious Disease"/>
            <person name="Wu L."/>
            <person name="Ma J."/>
        </authorList>
    </citation>
    <scope>NUCLEOTIDE SEQUENCE [LARGE SCALE GENOMIC DNA]</scope>
    <source>
        <strain evidence="2">JCM 17217</strain>
    </source>
</reference>
<evidence type="ECO:0000313" key="2">
    <source>
        <dbReference type="Proteomes" id="UP001501556"/>
    </source>
</evidence>
<comment type="caution">
    <text evidence="1">The sequence shown here is derived from an EMBL/GenBank/DDBJ whole genome shotgun (WGS) entry which is preliminary data.</text>
</comment>